<dbReference type="PANTHER" id="PTHR43046">
    <property type="entry name" value="GDP-MANNOSE MANNOSYL HYDROLASE"/>
    <property type="match status" value="1"/>
</dbReference>
<dbReference type="PANTHER" id="PTHR43046:SF14">
    <property type="entry name" value="MUTT_NUDIX FAMILY PROTEIN"/>
    <property type="match status" value="1"/>
</dbReference>
<dbReference type="GO" id="GO:0016787">
    <property type="term" value="F:hydrolase activity"/>
    <property type="evidence" value="ECO:0007669"/>
    <property type="project" value="UniProtKB-KW"/>
</dbReference>
<dbReference type="PROSITE" id="PS00893">
    <property type="entry name" value="NUDIX_BOX"/>
    <property type="match status" value="1"/>
</dbReference>
<evidence type="ECO:0000259" key="4">
    <source>
        <dbReference type="PROSITE" id="PS51462"/>
    </source>
</evidence>
<comment type="caution">
    <text evidence="5">The sequence shown here is derived from an EMBL/GenBank/DDBJ whole genome shotgun (WGS) entry which is preliminary data.</text>
</comment>
<dbReference type="InterPro" id="IPR020476">
    <property type="entry name" value="Nudix_hydrolase"/>
</dbReference>
<evidence type="ECO:0000256" key="2">
    <source>
        <dbReference type="ARBA" id="ARBA00022801"/>
    </source>
</evidence>
<proteinExistence type="inferred from homology"/>
<sequence length="146" mass="16201">MRVRPCALIIERNSVLTMKYRYGDTDVYALPGGNPDPGESLSEVIVRELREELGIETEVDQLVLCGEVIGEDGRKDALHAIFLVHLIAGMPVLNPEHTSALDVKWLSLSELLSTHMYPNVGPEIRAFLEGKPVGTYLGKIDQPYVE</sequence>
<dbReference type="InterPro" id="IPR015797">
    <property type="entry name" value="NUDIX_hydrolase-like_dom_sf"/>
</dbReference>
<gene>
    <name evidence="5" type="ORF">EZE20_02400</name>
</gene>
<dbReference type="Gene3D" id="3.90.79.10">
    <property type="entry name" value="Nucleoside Triphosphate Pyrophosphohydrolase"/>
    <property type="match status" value="1"/>
</dbReference>
<dbReference type="OrthoDB" id="65827at2"/>
<dbReference type="InterPro" id="IPR000086">
    <property type="entry name" value="NUDIX_hydrolase_dom"/>
</dbReference>
<dbReference type="Proteomes" id="UP000295706">
    <property type="component" value="Unassembled WGS sequence"/>
</dbReference>
<comment type="similarity">
    <text evidence="3">Belongs to the Nudix hydrolase family.</text>
</comment>
<reference evidence="5 6" key="1">
    <citation type="submission" date="2019-02" db="EMBL/GenBank/DDBJ databases">
        <title>Arundinibacter roseus gen. nov., sp. nov., a new member of the family Cytophagaceae.</title>
        <authorList>
            <person name="Szuroczki S."/>
            <person name="Khayer B."/>
            <person name="Sproer C."/>
            <person name="Toumi M."/>
            <person name="Szabo A."/>
            <person name="Felfoldi T."/>
            <person name="Schumann P."/>
            <person name="Toth E."/>
        </authorList>
    </citation>
    <scope>NUCLEOTIDE SEQUENCE [LARGE SCALE GENOMIC DNA]</scope>
    <source>
        <strain evidence="5 6">DMA-k-7a</strain>
    </source>
</reference>
<accession>A0A4R4KLH1</accession>
<dbReference type="AlphaFoldDB" id="A0A4R4KLH1"/>
<name>A0A4R4KLH1_9BACT</name>
<dbReference type="EMBL" id="SMJU01000001">
    <property type="protein sequence ID" value="TDB69204.1"/>
    <property type="molecule type" value="Genomic_DNA"/>
</dbReference>
<dbReference type="Pfam" id="PF00293">
    <property type="entry name" value="NUDIX"/>
    <property type="match status" value="1"/>
</dbReference>
<dbReference type="PROSITE" id="PS51462">
    <property type="entry name" value="NUDIX"/>
    <property type="match status" value="1"/>
</dbReference>
<dbReference type="InterPro" id="IPR020084">
    <property type="entry name" value="NUDIX_hydrolase_CS"/>
</dbReference>
<dbReference type="RefSeq" id="WP_132114068.1">
    <property type="nucleotide sequence ID" value="NZ_SMJU01000001.1"/>
</dbReference>
<comment type="cofactor">
    <cofactor evidence="1">
        <name>Mg(2+)</name>
        <dbReference type="ChEBI" id="CHEBI:18420"/>
    </cofactor>
</comment>
<keyword evidence="2 3" id="KW-0378">Hydrolase</keyword>
<dbReference type="SUPFAM" id="SSF55811">
    <property type="entry name" value="Nudix"/>
    <property type="match status" value="1"/>
</dbReference>
<dbReference type="PRINTS" id="PR00502">
    <property type="entry name" value="NUDIXFAMILY"/>
</dbReference>
<feature type="domain" description="Nudix hydrolase" evidence="4">
    <location>
        <begin position="1"/>
        <end position="129"/>
    </location>
</feature>
<evidence type="ECO:0000256" key="3">
    <source>
        <dbReference type="RuleBase" id="RU003476"/>
    </source>
</evidence>
<organism evidence="5 6">
    <name type="scientific">Arundinibacter roseus</name>
    <dbReference type="NCBI Taxonomy" id="2070510"/>
    <lineage>
        <taxon>Bacteria</taxon>
        <taxon>Pseudomonadati</taxon>
        <taxon>Bacteroidota</taxon>
        <taxon>Cytophagia</taxon>
        <taxon>Cytophagales</taxon>
        <taxon>Spirosomataceae</taxon>
        <taxon>Arundinibacter</taxon>
    </lineage>
</organism>
<keyword evidence="6" id="KW-1185">Reference proteome</keyword>
<evidence type="ECO:0000313" key="5">
    <source>
        <dbReference type="EMBL" id="TDB69204.1"/>
    </source>
</evidence>
<protein>
    <submittedName>
        <fullName evidence="5">NUDIX hydrolase</fullName>
    </submittedName>
</protein>
<evidence type="ECO:0000256" key="1">
    <source>
        <dbReference type="ARBA" id="ARBA00001946"/>
    </source>
</evidence>
<evidence type="ECO:0000313" key="6">
    <source>
        <dbReference type="Proteomes" id="UP000295706"/>
    </source>
</evidence>